<dbReference type="PROSITE" id="PS51365">
    <property type="entry name" value="RENAL_DIPEPTIDASE_2"/>
    <property type="match status" value="1"/>
</dbReference>
<dbReference type="InterPro" id="IPR008257">
    <property type="entry name" value="Pept_M19"/>
</dbReference>
<dbReference type="GO" id="GO:0006508">
    <property type="term" value="P:proteolysis"/>
    <property type="evidence" value="ECO:0007669"/>
    <property type="project" value="InterPro"/>
</dbReference>
<accession>A0A660L374</accession>
<sequence length="367" mass="39960">MPIADAHADVLYRLWQLRRYRLLREEDAEVRWEEGELHVTPARLREGDVRLLFAPIYLPPFAVSEGGFAAALEQVDLFYCSLLGDPPGDGRGDAPASAARTSNPEGGEGVWPRVFLRSPSDLARVEREGGAALLLALEGLDAVGGNLTYLRTLLRLGVRSVGLTHNPANLAADGAGEPRGGGLTRFGLAALEEIVRFGALVDVAHLSERGFWDVVRFFEERGARVPPVATHANVWALRPHPRNLRDEQLLALKRLGGGVGITFVPAFLTDAPEADLTDVLRHVEYALALLGDEHVFFGSDFDGIDRTPRGLEHAGCWGHLLDELHRRYPQETVERITWGNLSRIVSAALAGGEGASRDGEGGISRGR</sequence>
<dbReference type="Gene3D" id="3.20.20.140">
    <property type="entry name" value="Metal-dependent hydrolases"/>
    <property type="match status" value="1"/>
</dbReference>
<protein>
    <submittedName>
        <fullName evidence="2">Membrane dipeptidase</fullName>
    </submittedName>
</protein>
<feature type="region of interest" description="Disordered" evidence="1">
    <location>
        <begin position="89"/>
        <end position="112"/>
    </location>
</feature>
<comment type="caution">
    <text evidence="2">The sequence shown here is derived from an EMBL/GenBank/DDBJ whole genome shotgun (WGS) entry which is preliminary data.</text>
</comment>
<dbReference type="RefSeq" id="WP_121443337.1">
    <property type="nucleotide sequence ID" value="NZ_RBIJ01000001.1"/>
</dbReference>
<dbReference type="PANTHER" id="PTHR10443:SF12">
    <property type="entry name" value="DIPEPTIDASE"/>
    <property type="match status" value="1"/>
</dbReference>
<keyword evidence="3" id="KW-1185">Reference proteome</keyword>
<organism evidence="2 3">
    <name type="scientific">Brockia lithotrophica</name>
    <dbReference type="NCBI Taxonomy" id="933949"/>
    <lineage>
        <taxon>Bacteria</taxon>
        <taxon>Bacillati</taxon>
        <taxon>Bacillota</taxon>
        <taxon>Bacilli</taxon>
        <taxon>Bacillales</taxon>
        <taxon>Bacillales Family X. Incertae Sedis</taxon>
        <taxon>Brockia</taxon>
    </lineage>
</organism>
<dbReference type="Pfam" id="PF01244">
    <property type="entry name" value="Peptidase_M19"/>
    <property type="match status" value="1"/>
</dbReference>
<dbReference type="Proteomes" id="UP000267019">
    <property type="component" value="Unassembled WGS sequence"/>
</dbReference>
<name>A0A660L374_9BACL</name>
<dbReference type="SUPFAM" id="SSF51556">
    <property type="entry name" value="Metallo-dependent hydrolases"/>
    <property type="match status" value="1"/>
</dbReference>
<evidence type="ECO:0000313" key="2">
    <source>
        <dbReference type="EMBL" id="RKQ88387.1"/>
    </source>
</evidence>
<evidence type="ECO:0000313" key="3">
    <source>
        <dbReference type="Proteomes" id="UP000267019"/>
    </source>
</evidence>
<dbReference type="GO" id="GO:0070573">
    <property type="term" value="F:metallodipeptidase activity"/>
    <property type="evidence" value="ECO:0007669"/>
    <property type="project" value="InterPro"/>
</dbReference>
<gene>
    <name evidence="2" type="ORF">C7438_0020</name>
</gene>
<evidence type="ECO:0000256" key="1">
    <source>
        <dbReference type="SAM" id="MobiDB-lite"/>
    </source>
</evidence>
<dbReference type="OrthoDB" id="9804920at2"/>
<dbReference type="AlphaFoldDB" id="A0A660L374"/>
<dbReference type="InterPro" id="IPR032466">
    <property type="entry name" value="Metal_Hydrolase"/>
</dbReference>
<reference evidence="2 3" key="1">
    <citation type="submission" date="2018-10" db="EMBL/GenBank/DDBJ databases">
        <title>Genomic Encyclopedia of Type Strains, Phase IV (KMG-IV): sequencing the most valuable type-strain genomes for metagenomic binning, comparative biology and taxonomic classification.</title>
        <authorList>
            <person name="Goeker M."/>
        </authorList>
    </citation>
    <scope>NUCLEOTIDE SEQUENCE [LARGE SCALE GENOMIC DNA]</scope>
    <source>
        <strain evidence="2 3">DSM 22653</strain>
    </source>
</reference>
<proteinExistence type="predicted"/>
<dbReference type="EMBL" id="RBIJ01000001">
    <property type="protein sequence ID" value="RKQ88387.1"/>
    <property type="molecule type" value="Genomic_DNA"/>
</dbReference>
<dbReference type="PANTHER" id="PTHR10443">
    <property type="entry name" value="MICROSOMAL DIPEPTIDASE"/>
    <property type="match status" value="1"/>
</dbReference>